<dbReference type="RefSeq" id="XP_012868153.1">
    <property type="nucleotide sequence ID" value="XM_013012699.1"/>
</dbReference>
<feature type="region of interest" description="Disordered" evidence="1">
    <location>
        <begin position="53"/>
        <end position="119"/>
    </location>
</feature>
<organism evidence="2 3">
    <name type="scientific">Dipodomys ordii</name>
    <name type="common">Ord's kangaroo rat</name>
    <dbReference type="NCBI Taxonomy" id="10020"/>
    <lineage>
        <taxon>Eukaryota</taxon>
        <taxon>Metazoa</taxon>
        <taxon>Chordata</taxon>
        <taxon>Craniata</taxon>
        <taxon>Vertebrata</taxon>
        <taxon>Euteleostomi</taxon>
        <taxon>Mammalia</taxon>
        <taxon>Eutheria</taxon>
        <taxon>Euarchontoglires</taxon>
        <taxon>Glires</taxon>
        <taxon>Rodentia</taxon>
        <taxon>Castorimorpha</taxon>
        <taxon>Heteromyidae</taxon>
        <taxon>Dipodomyinae</taxon>
        <taxon>Dipodomys</taxon>
    </lineage>
</organism>
<feature type="compositionally biased region" description="Low complexity" evidence="1">
    <location>
        <begin position="73"/>
        <end position="82"/>
    </location>
</feature>
<feature type="compositionally biased region" description="Basic residues" evidence="1">
    <location>
        <begin position="133"/>
        <end position="142"/>
    </location>
</feature>
<evidence type="ECO:0000256" key="1">
    <source>
        <dbReference type="SAM" id="MobiDB-lite"/>
    </source>
</evidence>
<accession>A0A1S3EUQ9</accession>
<feature type="compositionally biased region" description="Low complexity" evidence="1">
    <location>
        <begin position="143"/>
        <end position="154"/>
    </location>
</feature>
<feature type="region of interest" description="Disordered" evidence="1">
    <location>
        <begin position="133"/>
        <end position="154"/>
    </location>
</feature>
<evidence type="ECO:0000313" key="2">
    <source>
        <dbReference type="Proteomes" id="UP000081671"/>
    </source>
</evidence>
<protein>
    <submittedName>
        <fullName evidence="3">Uncharacterized protein LOC105982976</fullName>
    </submittedName>
</protein>
<gene>
    <name evidence="3" type="primary">LOC105982976</name>
</gene>
<proteinExistence type="predicted"/>
<dbReference type="AlphaFoldDB" id="A0A1S3EUQ9"/>
<evidence type="ECO:0000313" key="3">
    <source>
        <dbReference type="RefSeq" id="XP_012868153.1"/>
    </source>
</evidence>
<dbReference type="InParanoid" id="A0A1S3EUQ9"/>
<sequence length="337" mass="37551">MRGAPRGPDRTRALSPAASRPGGVESRGEEAARGITPLKGRCNKLLEALWRRDWPRLAAPSGPRERSARRSPRSPARAGAGRWRTDRQPAGSQARLAEASPPARKRGRPTPPPGRRVSGFALLVSTLRGGEKLRRRAWKRQPRPQTARARGRRTAVGAGFYRNSATSRRRVFLEHSTHHYRKHLYCTGAVTSRDVCWESGPDFAHPLAPGWLALAQRGLLGLEFKNKNEAWYTKTFCRLSLSSTVTRKQLRDGAVSVCIPFFLPPSHAVVWLDFFLMHCFCLKNNKYTPATPSGSPPSSQGVPDPMKNRKLGSYLYPPQIKIKVNLTTGLLIAFFFT</sequence>
<keyword evidence="2" id="KW-1185">Reference proteome</keyword>
<feature type="region of interest" description="Disordered" evidence="1">
    <location>
        <begin position="1"/>
        <end position="38"/>
    </location>
</feature>
<dbReference type="Proteomes" id="UP000081671">
    <property type="component" value="Unplaced"/>
</dbReference>
<dbReference type="KEGG" id="dord:105982976"/>
<reference evidence="3" key="1">
    <citation type="submission" date="2025-08" db="UniProtKB">
        <authorList>
            <consortium name="RefSeq"/>
        </authorList>
    </citation>
    <scope>IDENTIFICATION</scope>
    <source>
        <tissue evidence="3">Kidney</tissue>
    </source>
</reference>
<name>A0A1S3EUQ9_DIPOR</name>
<dbReference type="GeneID" id="105982976"/>